<dbReference type="Proteomes" id="UP000559256">
    <property type="component" value="Unassembled WGS sequence"/>
</dbReference>
<keyword evidence="2" id="KW-1133">Transmembrane helix</keyword>
<accession>A0A8H5FNX3</accession>
<keyword evidence="2" id="KW-0812">Transmembrane</keyword>
<keyword evidence="4" id="KW-1185">Reference proteome</keyword>
<proteinExistence type="predicted"/>
<reference evidence="3 4" key="1">
    <citation type="journal article" date="2020" name="ISME J.">
        <title>Uncovering the hidden diversity of litter-decomposition mechanisms in mushroom-forming fungi.</title>
        <authorList>
            <person name="Floudas D."/>
            <person name="Bentzer J."/>
            <person name="Ahren D."/>
            <person name="Johansson T."/>
            <person name="Persson P."/>
            <person name="Tunlid A."/>
        </authorList>
    </citation>
    <scope>NUCLEOTIDE SEQUENCE [LARGE SCALE GENOMIC DNA]</scope>
    <source>
        <strain evidence="3 4">CBS 291.85</strain>
    </source>
</reference>
<evidence type="ECO:0000313" key="3">
    <source>
        <dbReference type="EMBL" id="KAF5343754.1"/>
    </source>
</evidence>
<comment type="caution">
    <text evidence="3">The sequence shown here is derived from an EMBL/GenBank/DDBJ whole genome shotgun (WGS) entry which is preliminary data.</text>
</comment>
<organism evidence="3 4">
    <name type="scientific">Tetrapyrgos nigripes</name>
    <dbReference type="NCBI Taxonomy" id="182062"/>
    <lineage>
        <taxon>Eukaryota</taxon>
        <taxon>Fungi</taxon>
        <taxon>Dikarya</taxon>
        <taxon>Basidiomycota</taxon>
        <taxon>Agaricomycotina</taxon>
        <taxon>Agaricomycetes</taxon>
        <taxon>Agaricomycetidae</taxon>
        <taxon>Agaricales</taxon>
        <taxon>Marasmiineae</taxon>
        <taxon>Marasmiaceae</taxon>
        <taxon>Tetrapyrgos</taxon>
    </lineage>
</organism>
<sequence length="894" mass="100318">MDSLEEAYAHFDSDKSTRDQDIAGFRTALNEFSQLDNYKLFLGVKSRIRDGLVPEIEQQLAQLHETHSRFGTPWRTCYDALSYWTDNLNLAIELVATLGSVDKDADVLVLKLGNARRIARELLLKKDYPQPVRYILENAQRGMVAVEVLLSLYEKAPIPKPLVSPYASLLKPGRQVGTLLPTWRSNELATQLNDNAQISSLSSFSGQQVTETHEEGRPNVPTVHSIYEAMETFSSTGRENLKRANGFLDSACEIRRQYQTDLDNLNIAVEDDALNFHKRVLEVEIMLQETKKSKIRNIANYNILLKLQENCTVINQIWTTLLTDNLLSAVKLQAKSDDAEVPVDDGIMDCNSVLDNGDPWEISYQISNLANRLLNKLDKKARFLKETTPFADDGYSWCAAVTPGPGQEEAVFTDFEANGRNTVRPINEEMGMLPPYKTDRPIHGRSSPRPITLDFSENGFPCSPVGLPASESDPQAGAKDWIETESLSSSLDFDKGDGIPERDATDTPPSETRAKEEEILATSTSIETAVQPSRNSVITQVDNHYDLISWILTHTSLGQGDEQWLANAFQSLTLDLPVQQSTSIFEIPGPTPNLRLEGLETARDVKLRHVAESKIQPVTVNPISQVRQGGVMKSWLQEPGAMTAFPAYCHDARILALLPLSELSPCSLISGTGIIVLFLLWKYPVDASFIGFTVLFLQDNNEALRSATHAARHWMTWQVKSTQPHVLVVNNRLVKIINHDVVTVLLLVWNPICASLISPTMFLLQAYDATYFVIRAALRWTIFRVRSSQSYLLFSRRYMSRIIAYTETSFRYHLWTGRLVGFRRHMLGAKQTQTITTFPIAMGILVGIILSLIVGAFYFTGESSGMPGEETDGWSNIDLQRMLRVAKAREEICR</sequence>
<dbReference type="AlphaFoldDB" id="A0A8H5FNX3"/>
<gene>
    <name evidence="3" type="ORF">D9758_015341</name>
</gene>
<evidence type="ECO:0000256" key="1">
    <source>
        <dbReference type="SAM" id="MobiDB-lite"/>
    </source>
</evidence>
<protein>
    <submittedName>
        <fullName evidence="3">Uncharacterized protein</fullName>
    </submittedName>
</protein>
<evidence type="ECO:0000256" key="2">
    <source>
        <dbReference type="SAM" id="Phobius"/>
    </source>
</evidence>
<name>A0A8H5FNX3_9AGAR</name>
<keyword evidence="2" id="KW-0472">Membrane</keyword>
<feature type="transmembrane region" description="Helical" evidence="2">
    <location>
        <begin position="838"/>
        <end position="859"/>
    </location>
</feature>
<dbReference type="EMBL" id="JAACJM010000134">
    <property type="protein sequence ID" value="KAF5343754.1"/>
    <property type="molecule type" value="Genomic_DNA"/>
</dbReference>
<evidence type="ECO:0000313" key="4">
    <source>
        <dbReference type="Proteomes" id="UP000559256"/>
    </source>
</evidence>
<feature type="compositionally biased region" description="Basic and acidic residues" evidence="1">
    <location>
        <begin position="492"/>
        <end position="505"/>
    </location>
</feature>
<feature type="region of interest" description="Disordered" evidence="1">
    <location>
        <begin position="430"/>
        <end position="515"/>
    </location>
</feature>